<evidence type="ECO:0000256" key="1">
    <source>
        <dbReference type="ARBA" id="ARBA00022857"/>
    </source>
</evidence>
<evidence type="ECO:0000256" key="2">
    <source>
        <dbReference type="ARBA" id="ARBA00023002"/>
    </source>
</evidence>
<accession>A0A0Q3WTV4</accession>
<reference evidence="4 5" key="1">
    <citation type="submission" date="2015-09" db="EMBL/GenBank/DDBJ databases">
        <title>Genome sequencing project for genomic taxonomy and phylogenomics of Bacillus-like bacteria.</title>
        <authorList>
            <person name="Liu B."/>
            <person name="Wang J."/>
            <person name="Zhu Y."/>
            <person name="Liu G."/>
            <person name="Chen Q."/>
            <person name="Chen Z."/>
            <person name="Lan J."/>
            <person name="Che J."/>
            <person name="Ge C."/>
            <person name="Shi H."/>
            <person name="Pan Z."/>
            <person name="Liu X."/>
        </authorList>
    </citation>
    <scope>NUCLEOTIDE SEQUENCE [LARGE SCALE GENOMIC DNA]</scope>
    <source>
        <strain evidence="4 5">LMG 18435</strain>
    </source>
</reference>
<dbReference type="InterPro" id="IPR020843">
    <property type="entry name" value="ER"/>
</dbReference>
<dbReference type="InterPro" id="IPR002364">
    <property type="entry name" value="Quin_OxRdtase/zeta-crystal_CS"/>
</dbReference>
<dbReference type="InterPro" id="IPR013154">
    <property type="entry name" value="ADH-like_N"/>
</dbReference>
<dbReference type="Gene3D" id="3.40.50.720">
    <property type="entry name" value="NAD(P)-binding Rossmann-like Domain"/>
    <property type="match status" value="1"/>
</dbReference>
<protein>
    <submittedName>
        <fullName evidence="4">Quinone oxidoreductase</fullName>
    </submittedName>
</protein>
<dbReference type="GO" id="GO:0005829">
    <property type="term" value="C:cytosol"/>
    <property type="evidence" value="ECO:0007669"/>
    <property type="project" value="TreeGrafter"/>
</dbReference>
<gene>
    <name evidence="4" type="ORF">AN964_21165</name>
</gene>
<evidence type="ECO:0000259" key="3">
    <source>
        <dbReference type="SMART" id="SM00829"/>
    </source>
</evidence>
<organism evidence="4 5">
    <name type="scientific">Heyndrickxia shackletonii</name>
    <dbReference type="NCBI Taxonomy" id="157838"/>
    <lineage>
        <taxon>Bacteria</taxon>
        <taxon>Bacillati</taxon>
        <taxon>Bacillota</taxon>
        <taxon>Bacilli</taxon>
        <taxon>Bacillales</taxon>
        <taxon>Bacillaceae</taxon>
        <taxon>Heyndrickxia</taxon>
    </lineage>
</organism>
<dbReference type="Proteomes" id="UP000051888">
    <property type="component" value="Unassembled WGS sequence"/>
</dbReference>
<dbReference type="STRING" id="157838.AN964_21165"/>
<dbReference type="GO" id="GO:0008270">
    <property type="term" value="F:zinc ion binding"/>
    <property type="evidence" value="ECO:0007669"/>
    <property type="project" value="InterPro"/>
</dbReference>
<dbReference type="Pfam" id="PF00107">
    <property type="entry name" value="ADH_zinc_N"/>
    <property type="match status" value="1"/>
</dbReference>
<feature type="domain" description="Enoyl reductase (ER)" evidence="3">
    <location>
        <begin position="10"/>
        <end position="321"/>
    </location>
</feature>
<dbReference type="InterPro" id="IPR013149">
    <property type="entry name" value="ADH-like_C"/>
</dbReference>
<dbReference type="SUPFAM" id="SSF51735">
    <property type="entry name" value="NAD(P)-binding Rossmann-fold domains"/>
    <property type="match status" value="1"/>
</dbReference>
<dbReference type="AlphaFoldDB" id="A0A0Q3WTV4"/>
<dbReference type="GO" id="GO:0070402">
    <property type="term" value="F:NADPH binding"/>
    <property type="evidence" value="ECO:0007669"/>
    <property type="project" value="TreeGrafter"/>
</dbReference>
<sequence>MKAVLVTQFGGTEFLQYEDVEIPTIEMDEVLIRVVKTSVNFADIKSRYGKKGGKIPFIPGLDAAGYIEKIGSQVTSLKEGQRVIAFPKNGSYAQYVVASEKLVFPIPDELDFQTAAACPVVSFLSHRLLQNVARIQEGESVLVHAAAGGVGTTAIQLAKIMGAGKVIGTVGSKEKMKTAKESGADYVICYEEENFAEQVNEITNGNGVDIILDSVSGSVTENSLNCLAPYGRLVHFGNSSGADGNIKTVDLHSSCRAVLGFSLGTTRKLRPELLKETAQQVFPYLVNKQLEIKIGHEYSLCDAAKAHDLMEKRLNKGKIVLNVQ</sequence>
<dbReference type="Pfam" id="PF08240">
    <property type="entry name" value="ADH_N"/>
    <property type="match status" value="1"/>
</dbReference>
<dbReference type="SUPFAM" id="SSF50129">
    <property type="entry name" value="GroES-like"/>
    <property type="match status" value="1"/>
</dbReference>
<dbReference type="OrthoDB" id="9787435at2"/>
<dbReference type="EMBL" id="LJJC01000006">
    <property type="protein sequence ID" value="KQL51475.1"/>
    <property type="molecule type" value="Genomic_DNA"/>
</dbReference>
<dbReference type="PROSITE" id="PS01162">
    <property type="entry name" value="QOR_ZETA_CRYSTAL"/>
    <property type="match status" value="1"/>
</dbReference>
<evidence type="ECO:0000313" key="4">
    <source>
        <dbReference type="EMBL" id="KQL51475.1"/>
    </source>
</evidence>
<keyword evidence="2" id="KW-0560">Oxidoreductase</keyword>
<name>A0A0Q3WTV4_9BACI</name>
<dbReference type="GO" id="GO:0035925">
    <property type="term" value="F:mRNA 3'-UTR AU-rich region binding"/>
    <property type="evidence" value="ECO:0007669"/>
    <property type="project" value="TreeGrafter"/>
</dbReference>
<proteinExistence type="predicted"/>
<comment type="caution">
    <text evidence="4">The sequence shown here is derived from an EMBL/GenBank/DDBJ whole genome shotgun (WGS) entry which is preliminary data.</text>
</comment>
<dbReference type="PATRIC" id="fig|157838.3.peg.4643"/>
<dbReference type="PANTHER" id="PTHR48106:SF13">
    <property type="entry name" value="QUINONE OXIDOREDUCTASE-RELATED"/>
    <property type="match status" value="1"/>
</dbReference>
<dbReference type="SMART" id="SM00829">
    <property type="entry name" value="PKS_ER"/>
    <property type="match status" value="1"/>
</dbReference>
<dbReference type="InterPro" id="IPR036291">
    <property type="entry name" value="NAD(P)-bd_dom_sf"/>
</dbReference>
<dbReference type="GO" id="GO:0003960">
    <property type="term" value="F:quinone reductase (NADPH) activity"/>
    <property type="evidence" value="ECO:0007669"/>
    <property type="project" value="TreeGrafter"/>
</dbReference>
<dbReference type="Gene3D" id="3.90.180.10">
    <property type="entry name" value="Medium-chain alcohol dehydrogenases, catalytic domain"/>
    <property type="match status" value="1"/>
</dbReference>
<keyword evidence="1" id="KW-0521">NADP</keyword>
<keyword evidence="5" id="KW-1185">Reference proteome</keyword>
<dbReference type="RefSeq" id="WP_055741783.1">
    <property type="nucleotide sequence ID" value="NZ_JAAIWL010000069.1"/>
</dbReference>
<dbReference type="PANTHER" id="PTHR48106">
    <property type="entry name" value="QUINONE OXIDOREDUCTASE PIG3-RELATED"/>
    <property type="match status" value="1"/>
</dbReference>
<evidence type="ECO:0000313" key="5">
    <source>
        <dbReference type="Proteomes" id="UP000051888"/>
    </source>
</evidence>
<dbReference type="InterPro" id="IPR011032">
    <property type="entry name" value="GroES-like_sf"/>
</dbReference>